<dbReference type="InterPro" id="IPR045390">
    <property type="entry name" value="ABC-3C_MC3"/>
</dbReference>
<reference evidence="2" key="1">
    <citation type="journal article" date="2019" name="Int. J. Syst. Evol. Microbiol.">
        <title>The Global Catalogue of Microorganisms (GCM) 10K type strain sequencing project: providing services to taxonomists for standard genome sequencing and annotation.</title>
        <authorList>
            <consortium name="The Broad Institute Genomics Platform"/>
            <consortium name="The Broad Institute Genome Sequencing Center for Infectious Disease"/>
            <person name="Wu L."/>
            <person name="Ma J."/>
        </authorList>
    </citation>
    <scope>NUCLEOTIDE SEQUENCE [LARGE SCALE GENOMIC DNA]</scope>
    <source>
        <strain evidence="2">CGMCC 1.16855</strain>
    </source>
</reference>
<gene>
    <name evidence="1" type="ORF">ACFOD3_00060</name>
</gene>
<dbReference type="Pfam" id="PF20131">
    <property type="entry name" value="MC3"/>
    <property type="match status" value="1"/>
</dbReference>
<evidence type="ECO:0000313" key="1">
    <source>
        <dbReference type="EMBL" id="MFC2998259.1"/>
    </source>
</evidence>
<evidence type="ECO:0000313" key="2">
    <source>
        <dbReference type="Proteomes" id="UP001595420"/>
    </source>
</evidence>
<dbReference type="RefSeq" id="WP_216833646.1">
    <property type="nucleotide sequence ID" value="NZ_JAFNJS010000001.1"/>
</dbReference>
<proteinExistence type="predicted"/>
<dbReference type="EMBL" id="JBHRSB010000001">
    <property type="protein sequence ID" value="MFC2998259.1"/>
    <property type="molecule type" value="Genomic_DNA"/>
</dbReference>
<comment type="caution">
    <text evidence="1">The sequence shown here is derived from an EMBL/GenBank/DDBJ whole genome shotgun (WGS) entry which is preliminary data.</text>
</comment>
<keyword evidence="2" id="KW-1185">Reference proteome</keyword>
<dbReference type="Proteomes" id="UP001595420">
    <property type="component" value="Unassembled WGS sequence"/>
</dbReference>
<name>A0ABV7BQ25_9PROT</name>
<protein>
    <submittedName>
        <fullName evidence="1">Three component ABC system middle component</fullName>
    </submittedName>
</protein>
<sequence length="161" mass="17337">MKTTHDVYAETNPAYCASVLIEFTKAYSSARPEGPETPIAYLALPVALSGELAGAFDGTNKNTGLLEWLDRSPQVQIGLAERINASMDIVTEAIRFGCFARVLVMEEGARLRLGDKKIKPSVIRALGGEPAQAIKHAGRLGYWFASAGSTRTVFDMMGLTA</sequence>
<accession>A0ABV7BQ25</accession>
<organism evidence="1 2">
    <name type="scientific">Falsiroseomonas tokyonensis</name>
    <dbReference type="NCBI Taxonomy" id="430521"/>
    <lineage>
        <taxon>Bacteria</taxon>
        <taxon>Pseudomonadati</taxon>
        <taxon>Pseudomonadota</taxon>
        <taxon>Alphaproteobacteria</taxon>
        <taxon>Acetobacterales</taxon>
        <taxon>Roseomonadaceae</taxon>
        <taxon>Falsiroseomonas</taxon>
    </lineage>
</organism>